<evidence type="ECO:0000256" key="1">
    <source>
        <dbReference type="ARBA" id="ARBA00022908"/>
    </source>
</evidence>
<dbReference type="CDD" id="cd00796">
    <property type="entry name" value="INT_Rci_Hp1_C"/>
    <property type="match status" value="1"/>
</dbReference>
<protein>
    <submittedName>
        <fullName evidence="4">Integrase</fullName>
    </submittedName>
</protein>
<proteinExistence type="predicted"/>
<dbReference type="RefSeq" id="WP_085274712.1">
    <property type="nucleotide sequence ID" value="NZ_FXAG01000002.1"/>
</dbReference>
<accession>A0A1Y6B6Y2</accession>
<keyword evidence="1" id="KW-0229">DNA integration</keyword>
<dbReference type="GO" id="GO:0015074">
    <property type="term" value="P:DNA integration"/>
    <property type="evidence" value="ECO:0007669"/>
    <property type="project" value="UniProtKB-KW"/>
</dbReference>
<keyword evidence="5" id="KW-1185">Reference proteome</keyword>
<dbReference type="InterPro" id="IPR002104">
    <property type="entry name" value="Integrase_catalytic"/>
</dbReference>
<dbReference type="InterPro" id="IPR050090">
    <property type="entry name" value="Tyrosine_recombinase_XerCD"/>
</dbReference>
<dbReference type="PANTHER" id="PTHR30349">
    <property type="entry name" value="PHAGE INTEGRASE-RELATED"/>
    <property type="match status" value="1"/>
</dbReference>
<dbReference type="InterPro" id="IPR011010">
    <property type="entry name" value="DNA_brk_join_enz"/>
</dbReference>
<gene>
    <name evidence="4" type="ORF">SAMN02745746_00322</name>
</gene>
<dbReference type="InterPro" id="IPR013762">
    <property type="entry name" value="Integrase-like_cat_sf"/>
</dbReference>
<organism evidence="4 5">
    <name type="scientific">Pseudogulbenkiania subflava DSM 22618</name>
    <dbReference type="NCBI Taxonomy" id="1123014"/>
    <lineage>
        <taxon>Bacteria</taxon>
        <taxon>Pseudomonadati</taxon>
        <taxon>Pseudomonadota</taxon>
        <taxon>Betaproteobacteria</taxon>
        <taxon>Neisseriales</taxon>
        <taxon>Chromobacteriaceae</taxon>
        <taxon>Pseudogulbenkiania</taxon>
    </lineage>
</organism>
<evidence type="ECO:0000313" key="4">
    <source>
        <dbReference type="EMBL" id="SME96106.1"/>
    </source>
</evidence>
<dbReference type="STRING" id="1123014.SAMN02745746_00322"/>
<dbReference type="Proteomes" id="UP000192920">
    <property type="component" value="Unassembled WGS sequence"/>
</dbReference>
<dbReference type="Pfam" id="PF00589">
    <property type="entry name" value="Phage_integrase"/>
    <property type="match status" value="1"/>
</dbReference>
<feature type="domain" description="Tyr recombinase" evidence="3">
    <location>
        <begin position="177"/>
        <end position="352"/>
    </location>
</feature>
<dbReference type="SUPFAM" id="SSF56349">
    <property type="entry name" value="DNA breaking-rejoining enzymes"/>
    <property type="match status" value="1"/>
</dbReference>
<name>A0A1Y6B6Y2_9NEIS</name>
<dbReference type="Gene3D" id="1.10.443.10">
    <property type="entry name" value="Intergrase catalytic core"/>
    <property type="match status" value="1"/>
</dbReference>
<dbReference type="PANTHER" id="PTHR30349:SF94">
    <property type="entry name" value="INTEGRASE_RECOMBINASE HI_1414-RELATED"/>
    <property type="match status" value="1"/>
</dbReference>
<dbReference type="GO" id="GO:0006310">
    <property type="term" value="P:DNA recombination"/>
    <property type="evidence" value="ECO:0007669"/>
    <property type="project" value="UniProtKB-KW"/>
</dbReference>
<dbReference type="EMBL" id="FXAG01000002">
    <property type="protein sequence ID" value="SME96106.1"/>
    <property type="molecule type" value="Genomic_DNA"/>
</dbReference>
<dbReference type="GO" id="GO:0003677">
    <property type="term" value="F:DNA binding"/>
    <property type="evidence" value="ECO:0007669"/>
    <property type="project" value="InterPro"/>
</dbReference>
<reference evidence="5" key="1">
    <citation type="submission" date="2017-04" db="EMBL/GenBank/DDBJ databases">
        <authorList>
            <person name="Varghese N."/>
            <person name="Submissions S."/>
        </authorList>
    </citation>
    <scope>NUCLEOTIDE SEQUENCE [LARGE SCALE GENOMIC DNA]</scope>
    <source>
        <strain evidence="5">DSM 22618</strain>
    </source>
</reference>
<evidence type="ECO:0000313" key="5">
    <source>
        <dbReference type="Proteomes" id="UP000192920"/>
    </source>
</evidence>
<evidence type="ECO:0000259" key="3">
    <source>
        <dbReference type="PROSITE" id="PS51898"/>
    </source>
</evidence>
<dbReference type="PROSITE" id="PS51898">
    <property type="entry name" value="TYR_RECOMBINASE"/>
    <property type="match status" value="1"/>
</dbReference>
<keyword evidence="2" id="KW-0233">DNA recombination</keyword>
<sequence>MATITKQLKTNGELSYRAQVRVKRGGKIIFSEARSFPKEKLARDWAARLELDLKGHGAIEKRKMGKATVGMLIGRYVEELDPAGKIGRTKGYVLDSLLARPIAEKEALTLDAADVIQHCRDRQEEGAGPATVLHDVSYLKSVLEHAKRVWSMPVSGQAIDEAMGTLHQLKLIGKSRARDRRPTGDELQRIFTWLESRQSSHNSIIPHVDLVRFAISSGMRAAEIERLRWDDLDEEKRLILVRQRKDPKHKVFNDQWVPLLGEAWDIVQAQPRDAELIFPYNIRSVTAAWQRACNDLGIHDLRFHDLRHEGISRLFEAGLSIQEVAMVSGHRSWNNLKRYTQLRPESLHDKFGAPLSPTVVRIEPERPEQDGCYAGEWSCRQDVLDAFGLRPKDIGGISILFAAFFTDTKVFVVFKEEQELFEVESDGEMIWLPEATTINSLRHRLKTGRLGRHGKQNLFADELLQVLIRQTQE</sequence>
<evidence type="ECO:0000256" key="2">
    <source>
        <dbReference type="ARBA" id="ARBA00023172"/>
    </source>
</evidence>
<dbReference type="AlphaFoldDB" id="A0A1Y6B6Y2"/>